<evidence type="ECO:0000256" key="3">
    <source>
        <dbReference type="ARBA" id="ARBA00022741"/>
    </source>
</evidence>
<keyword evidence="3" id="KW-0547">Nucleotide-binding</keyword>
<evidence type="ECO:0000259" key="7">
    <source>
        <dbReference type="SMART" id="SM00471"/>
    </source>
</evidence>
<keyword evidence="2" id="KW-0479">Metal-binding</keyword>
<keyword evidence="5" id="KW-0408">Iron</keyword>
<feature type="domain" description="HD/PDEase" evidence="7">
    <location>
        <begin position="11"/>
        <end position="138"/>
    </location>
</feature>
<proteinExistence type="predicted"/>
<dbReference type="PANTHER" id="PTHR35795">
    <property type="entry name" value="SLR1885 PROTEIN"/>
    <property type="match status" value="1"/>
</dbReference>
<organism evidence="8 9">
    <name type="scientific">Sulfobacillus thermotolerans</name>
    <dbReference type="NCBI Taxonomy" id="338644"/>
    <lineage>
        <taxon>Bacteria</taxon>
        <taxon>Bacillati</taxon>
        <taxon>Bacillota</taxon>
        <taxon>Clostridia</taxon>
        <taxon>Eubacteriales</taxon>
        <taxon>Clostridiales Family XVII. Incertae Sedis</taxon>
        <taxon>Sulfobacillus</taxon>
    </lineage>
</organism>
<dbReference type="Gene3D" id="1.10.3210.10">
    <property type="entry name" value="Hypothetical protein af1432"/>
    <property type="match status" value="1"/>
</dbReference>
<dbReference type="EMBL" id="CP019454">
    <property type="protein sequence ID" value="AUW93177.1"/>
    <property type="molecule type" value="Genomic_DNA"/>
</dbReference>
<name>A0ABM6RPA6_9FIRM</name>
<evidence type="ECO:0000256" key="4">
    <source>
        <dbReference type="ARBA" id="ARBA00022801"/>
    </source>
</evidence>
<comment type="catalytic activity">
    <reaction evidence="6">
        <text>P(1),P(4)-bis(5'-adenosyl) tetraphosphate + H2O = 2 ADP + 2 H(+)</text>
        <dbReference type="Rhea" id="RHEA:24252"/>
        <dbReference type="ChEBI" id="CHEBI:15377"/>
        <dbReference type="ChEBI" id="CHEBI:15378"/>
        <dbReference type="ChEBI" id="CHEBI:58141"/>
        <dbReference type="ChEBI" id="CHEBI:456216"/>
        <dbReference type="EC" id="3.6.1.41"/>
    </reaction>
</comment>
<dbReference type="Pfam" id="PF01966">
    <property type="entry name" value="HD"/>
    <property type="match status" value="1"/>
</dbReference>
<dbReference type="SMART" id="SM00471">
    <property type="entry name" value="HDc"/>
    <property type="match status" value="1"/>
</dbReference>
<evidence type="ECO:0000256" key="5">
    <source>
        <dbReference type="ARBA" id="ARBA00023004"/>
    </source>
</evidence>
<keyword evidence="4" id="KW-0378">Hydrolase</keyword>
<evidence type="ECO:0000256" key="1">
    <source>
        <dbReference type="ARBA" id="ARBA00012506"/>
    </source>
</evidence>
<reference evidence="8 9" key="1">
    <citation type="journal article" date="2019" name="Sci. Rep.">
        <title>Sulfobacillus thermotolerans: new insights into resistance and metabolic capacities of acidophilic chemolithotrophs.</title>
        <authorList>
            <person name="Panyushkina A.E."/>
            <person name="Babenko V.V."/>
            <person name="Nikitina A.S."/>
            <person name="Selezneva O.V."/>
            <person name="Tsaplina I.A."/>
            <person name="Letarova M.A."/>
            <person name="Kostryukova E.S."/>
            <person name="Letarov A.V."/>
        </authorList>
    </citation>
    <scope>NUCLEOTIDE SEQUENCE [LARGE SCALE GENOMIC DNA]</scope>
    <source>
        <strain evidence="8 9">Kr1</strain>
    </source>
</reference>
<dbReference type="SUPFAM" id="SSF109604">
    <property type="entry name" value="HD-domain/PDEase-like"/>
    <property type="match status" value="1"/>
</dbReference>
<evidence type="ECO:0000256" key="2">
    <source>
        <dbReference type="ARBA" id="ARBA00022723"/>
    </source>
</evidence>
<accession>A0ABM6RPA6</accession>
<dbReference type="PANTHER" id="PTHR35795:SF1">
    <property type="entry name" value="BIS(5'-NUCLEOSYL)-TETRAPHOSPHATASE, SYMMETRICAL"/>
    <property type="match status" value="1"/>
</dbReference>
<dbReference type="Proteomes" id="UP000325292">
    <property type="component" value="Chromosome"/>
</dbReference>
<evidence type="ECO:0000313" key="8">
    <source>
        <dbReference type="EMBL" id="AUW93177.1"/>
    </source>
</evidence>
<keyword evidence="9" id="KW-1185">Reference proteome</keyword>
<dbReference type="InterPro" id="IPR006674">
    <property type="entry name" value="HD_domain"/>
</dbReference>
<dbReference type="InterPro" id="IPR005249">
    <property type="entry name" value="YqeK"/>
</dbReference>
<protein>
    <recommendedName>
        <fullName evidence="1">bis(5'-nucleosyl)-tetraphosphatase (symmetrical)</fullName>
        <ecNumber evidence="1">3.6.1.41</ecNumber>
    </recommendedName>
</protein>
<sequence length="184" mass="20059">MSTYHDRFAQLTRHRQEHSLRVAALMEDLASTGGFSQDQAFLAGYAHDLARELSRAALLEEALRLGVTIGPAEQQEPVLLHGPIAAAWLQAEGIGTPSVWEAIRYHTTAAPGQDLLGQALFVADGVEPGRHYPARASIEEKVRRSIPLGYQAMLEETLGYLKARGLTPHPLMVQAVKSLSDSPN</sequence>
<dbReference type="NCBIfam" id="TIGR00488">
    <property type="entry name" value="bis(5'-nucleosyl)-tetraphosphatase (symmetrical) YqeK"/>
    <property type="match status" value="1"/>
</dbReference>
<dbReference type="InterPro" id="IPR051094">
    <property type="entry name" value="Diverse_Catalytic_Enzymes"/>
</dbReference>
<dbReference type="InterPro" id="IPR003607">
    <property type="entry name" value="HD/PDEase_dom"/>
</dbReference>
<gene>
    <name evidence="8" type="ORF">BXT84_03760</name>
</gene>
<evidence type="ECO:0000256" key="6">
    <source>
        <dbReference type="ARBA" id="ARBA00049417"/>
    </source>
</evidence>
<evidence type="ECO:0000313" key="9">
    <source>
        <dbReference type="Proteomes" id="UP000325292"/>
    </source>
</evidence>
<dbReference type="EC" id="3.6.1.41" evidence="1"/>